<evidence type="ECO:0000256" key="1">
    <source>
        <dbReference type="SAM" id="MobiDB-lite"/>
    </source>
</evidence>
<feature type="compositionally biased region" description="Polar residues" evidence="1">
    <location>
        <begin position="123"/>
        <end position="137"/>
    </location>
</feature>
<protein>
    <submittedName>
        <fullName evidence="3">Uncharacterized protein</fullName>
    </submittedName>
</protein>
<feature type="region of interest" description="Disordered" evidence="1">
    <location>
        <begin position="43"/>
        <end position="170"/>
    </location>
</feature>
<dbReference type="Proteomes" id="UP001165190">
    <property type="component" value="Unassembled WGS sequence"/>
</dbReference>
<dbReference type="OrthoDB" id="996150at2759"/>
<sequence length="189" mass="20290">MATSSIIVTISLLLLLPACTQARFFPSACNGFISMVTDLGNKTPKSPPSLNPAPPKHQRTNDEPENQASASDSHLQSMVFNSGKIPKSPPSPSPATPRHHATNGLPAAQQIFESMAPPRSPPTKRQGTIEQPTQESWWTPDFRFNSMAVGLGKTGGSPPSPNPAPRKGQEIIEQLVQQRSSQDFQVASS</sequence>
<feature type="chain" id="PRO_5040864419" evidence="2">
    <location>
        <begin position="23"/>
        <end position="189"/>
    </location>
</feature>
<proteinExistence type="predicted"/>
<evidence type="ECO:0000313" key="4">
    <source>
        <dbReference type="Proteomes" id="UP001165190"/>
    </source>
</evidence>
<accession>A0A9W7HJ72</accession>
<dbReference type="AlphaFoldDB" id="A0A9W7HJ72"/>
<feature type="signal peptide" evidence="2">
    <location>
        <begin position="1"/>
        <end position="22"/>
    </location>
</feature>
<evidence type="ECO:0000313" key="3">
    <source>
        <dbReference type="EMBL" id="GMI78629.1"/>
    </source>
</evidence>
<gene>
    <name evidence="3" type="ORF">HRI_001532200</name>
</gene>
<keyword evidence="2" id="KW-0732">Signal</keyword>
<organism evidence="3 4">
    <name type="scientific">Hibiscus trionum</name>
    <name type="common">Flower of an hour</name>
    <dbReference type="NCBI Taxonomy" id="183268"/>
    <lineage>
        <taxon>Eukaryota</taxon>
        <taxon>Viridiplantae</taxon>
        <taxon>Streptophyta</taxon>
        <taxon>Embryophyta</taxon>
        <taxon>Tracheophyta</taxon>
        <taxon>Spermatophyta</taxon>
        <taxon>Magnoliopsida</taxon>
        <taxon>eudicotyledons</taxon>
        <taxon>Gunneridae</taxon>
        <taxon>Pentapetalae</taxon>
        <taxon>rosids</taxon>
        <taxon>malvids</taxon>
        <taxon>Malvales</taxon>
        <taxon>Malvaceae</taxon>
        <taxon>Malvoideae</taxon>
        <taxon>Hibiscus</taxon>
    </lineage>
</organism>
<feature type="compositionally biased region" description="Pro residues" evidence="1">
    <location>
        <begin position="45"/>
        <end position="55"/>
    </location>
</feature>
<reference evidence="3" key="1">
    <citation type="submission" date="2023-05" db="EMBL/GenBank/DDBJ databases">
        <title>Genome and transcriptome analyses reveal genes involved in the formation of fine ridges on petal epidermal cells in Hibiscus trionum.</title>
        <authorList>
            <person name="Koshimizu S."/>
            <person name="Masuda S."/>
            <person name="Ishii T."/>
            <person name="Shirasu K."/>
            <person name="Hoshino A."/>
            <person name="Arita M."/>
        </authorList>
    </citation>
    <scope>NUCLEOTIDE SEQUENCE</scope>
    <source>
        <strain evidence="3">Hamamatsu line</strain>
    </source>
</reference>
<feature type="compositionally biased region" description="Polar residues" evidence="1">
    <location>
        <begin position="66"/>
        <end position="80"/>
    </location>
</feature>
<name>A0A9W7HJ72_HIBTR</name>
<dbReference type="EMBL" id="BSYR01000016">
    <property type="protein sequence ID" value="GMI78629.1"/>
    <property type="molecule type" value="Genomic_DNA"/>
</dbReference>
<comment type="caution">
    <text evidence="3">The sequence shown here is derived from an EMBL/GenBank/DDBJ whole genome shotgun (WGS) entry which is preliminary data.</text>
</comment>
<keyword evidence="4" id="KW-1185">Reference proteome</keyword>
<evidence type="ECO:0000256" key="2">
    <source>
        <dbReference type="SAM" id="SignalP"/>
    </source>
</evidence>